<dbReference type="EMBL" id="BDSA01000005">
    <property type="protein sequence ID" value="GBE62425.1"/>
    <property type="molecule type" value="Genomic_DNA"/>
</dbReference>
<dbReference type="AlphaFoldDB" id="A0A2H6KHF6"/>
<keyword evidence="1" id="KW-0378">Hydrolase</keyword>
<comment type="caution">
    <text evidence="1">The sequence shown here is derived from an EMBL/GenBank/DDBJ whole genome shotgun (WGS) entry which is preliminary data.</text>
</comment>
<proteinExistence type="predicted"/>
<evidence type="ECO:0000313" key="1">
    <source>
        <dbReference type="EMBL" id="GBE62425.1"/>
    </source>
</evidence>
<organism evidence="1 2">
    <name type="scientific">Babesia ovata</name>
    <dbReference type="NCBI Taxonomy" id="189622"/>
    <lineage>
        <taxon>Eukaryota</taxon>
        <taxon>Sar</taxon>
        <taxon>Alveolata</taxon>
        <taxon>Apicomplexa</taxon>
        <taxon>Aconoidasida</taxon>
        <taxon>Piroplasmida</taxon>
        <taxon>Babesiidae</taxon>
        <taxon>Babesia</taxon>
    </lineage>
</organism>
<gene>
    <name evidence="1" type="ORF">BOVATA_039180</name>
</gene>
<dbReference type="Proteomes" id="UP000236319">
    <property type="component" value="Unassembled WGS sequence"/>
</dbReference>
<dbReference type="VEuPathDB" id="PiroplasmaDB:BOVATA_039180"/>
<keyword evidence="2" id="KW-1185">Reference proteome</keyword>
<dbReference type="RefSeq" id="XP_028868668.1">
    <property type="nucleotide sequence ID" value="XM_029012835.1"/>
</dbReference>
<name>A0A2H6KHF6_9APIC</name>
<protein>
    <submittedName>
        <fullName evidence="1">ATP-dependent Clp protease proteolytic subunit, putative</fullName>
    </submittedName>
</protein>
<evidence type="ECO:0000313" key="2">
    <source>
        <dbReference type="Proteomes" id="UP000236319"/>
    </source>
</evidence>
<dbReference type="GO" id="GO:0008233">
    <property type="term" value="F:peptidase activity"/>
    <property type="evidence" value="ECO:0007669"/>
    <property type="project" value="UniProtKB-KW"/>
</dbReference>
<dbReference type="GeneID" id="39876195"/>
<accession>A0A2H6KHF6</accession>
<reference evidence="1 2" key="1">
    <citation type="journal article" date="2017" name="BMC Genomics">
        <title>Whole-genome assembly of Babesia ovata and comparative genomics between closely related pathogens.</title>
        <authorList>
            <person name="Yamagishi J."/>
            <person name="Asada M."/>
            <person name="Hakimi H."/>
            <person name="Tanaka T.Q."/>
            <person name="Sugimoto C."/>
            <person name="Kawazu S."/>
        </authorList>
    </citation>
    <scope>NUCLEOTIDE SEQUENCE [LARGE SCALE GENOMIC DNA]</scope>
    <source>
        <strain evidence="1 2">Miyake</strain>
    </source>
</reference>
<keyword evidence="1" id="KW-0645">Protease</keyword>
<dbReference type="OrthoDB" id="361350at2759"/>
<dbReference type="GO" id="GO:0006508">
    <property type="term" value="P:proteolysis"/>
    <property type="evidence" value="ECO:0007669"/>
    <property type="project" value="UniProtKB-KW"/>
</dbReference>
<sequence length="558" mass="63250">MHNRLDELLRVGIQDADSKQRNDVMDVAKTLLENPLTLNEEAAIVAKLRRFKQLGEPFWLNYMSKLENRIKLTHKIVPQHHSRDVAGAERDGRPDTNIRGLLELAQSLLDENVSSKNVATLFVRWVKNHIYDLVPGQLDLFNGIVEYIFRTGQQRQLSAADFDPIAECAWEFESHLLVDTLYLLGKLGIKNETVLTTVGRVIHNDIALGKLSPYHKTKLARAYALLKHNHITFYSHIAEELRIIFQGKDIGKYSSETVTRKSDYVEGIVSATLAHPSGVICEILPRINTDGDVDEQRSSVESIAFTGLKEQLYSDGQIIYILDSMLYLNLHHLERYFVRLLSSAIKHCYTTQSLAQFDVEQLRSAITLLAQCGKTVDDTVVEFISRRFIQSYVDGQATNAQLTLFLKDLVKYTRQVTKKVNRRGRICFKAAFPAPTWLRKPLSEMEDAPGGNAAPSMLESCCAAICQNVHSFEIVDLTSCIRSVAYLGLRNENFFKAFIPFFKDKIASVSHLGITNLTQALIKANVRDDHLFYLMGQQHQLSLLADDKAHKLYVKRIG</sequence>